<dbReference type="SUPFAM" id="SSF55785">
    <property type="entry name" value="PYP-like sensor domain (PAS domain)"/>
    <property type="match status" value="2"/>
</dbReference>
<evidence type="ECO:0000313" key="11">
    <source>
        <dbReference type="EMBL" id="MBL0395285.1"/>
    </source>
</evidence>
<name>A0A936Z505_9BURK</name>
<accession>A0A936Z505</accession>
<feature type="region of interest" description="Disordered" evidence="8">
    <location>
        <begin position="549"/>
        <end position="569"/>
    </location>
</feature>
<dbReference type="SUPFAM" id="SSF55874">
    <property type="entry name" value="ATPase domain of HSP90 chaperone/DNA topoisomerase II/histidine kinase"/>
    <property type="match status" value="1"/>
</dbReference>
<dbReference type="InterPro" id="IPR035965">
    <property type="entry name" value="PAS-like_dom_sf"/>
</dbReference>
<feature type="domain" description="Response regulatory" evidence="10">
    <location>
        <begin position="574"/>
        <end position="687"/>
    </location>
</feature>
<evidence type="ECO:0000256" key="2">
    <source>
        <dbReference type="ARBA" id="ARBA00004429"/>
    </source>
</evidence>
<dbReference type="PRINTS" id="PR00344">
    <property type="entry name" value="BCTRLSENSOR"/>
</dbReference>
<dbReference type="InterPro" id="IPR003661">
    <property type="entry name" value="HisK_dim/P_dom"/>
</dbReference>
<dbReference type="CDD" id="cd00082">
    <property type="entry name" value="HisKA"/>
    <property type="match status" value="1"/>
</dbReference>
<comment type="catalytic activity">
    <reaction evidence="1">
        <text>ATP + protein L-histidine = ADP + protein N-phospho-L-histidine.</text>
        <dbReference type="EC" id="2.7.13.3"/>
    </reaction>
</comment>
<dbReference type="InterPro" id="IPR013656">
    <property type="entry name" value="PAS_4"/>
</dbReference>
<feature type="domain" description="Histidine kinase" evidence="9">
    <location>
        <begin position="329"/>
        <end position="546"/>
    </location>
</feature>
<keyword evidence="12" id="KW-1185">Reference proteome</keyword>
<dbReference type="Pfam" id="PF02518">
    <property type="entry name" value="HATPase_c"/>
    <property type="match status" value="1"/>
</dbReference>
<dbReference type="InterPro" id="IPR005467">
    <property type="entry name" value="His_kinase_dom"/>
</dbReference>
<dbReference type="Gene3D" id="3.30.565.10">
    <property type="entry name" value="Histidine kinase-like ATPase, C-terminal domain"/>
    <property type="match status" value="1"/>
</dbReference>
<dbReference type="PANTHER" id="PTHR43547:SF2">
    <property type="entry name" value="HYBRID SIGNAL TRANSDUCTION HISTIDINE KINASE C"/>
    <property type="match status" value="1"/>
</dbReference>
<evidence type="ECO:0000256" key="8">
    <source>
        <dbReference type="SAM" id="MobiDB-lite"/>
    </source>
</evidence>
<comment type="caution">
    <text evidence="11">The sequence shown here is derived from an EMBL/GenBank/DDBJ whole genome shotgun (WGS) entry which is preliminary data.</text>
</comment>
<sequence>MSQASQAQSPLHPLLMGSAAQGGVPAGETVRLLLATDWSATPLGPMEGWPQSLRIAVSICLNSRFPMFVWWGPDAINIYNDAYIPMLGKRHPAAFGGRAAETWSDIWDIVGAQRKVVMEQGQPTWNERVLLVMERNGFREDTWFTWSYSPIHDGDGSIGGLFCAVTEETGRVLAERARDRLMREAQDAARMLRNWFDNAPGFVALLRGPDFVFELVNQAYYQLVGHRRLEGRPAIEAVPEVENQGYFDLLRHVYASGEPFVGRAMRVVLQQEPDVPPVERFVDLLYQPVRDAGGAVVGIFVQGHDVTDQVQATTALQEANRRKDEFLATLAHELRNPLAPIRQAAMVAKAGTDASRQAWAMQVIERQVGHMALLLDDLLDVSRISCGKLQLRLATVDLKAAVEAAVETAWPLIEARKHQLDLQLPAQPVQMVADPVRISQVLSNLLSNAAKYTDPGGRIVLAAEENEGHLLLRVRDNGIGLSPVHLEAVFGMFAQVASASERAQGGLGIGLALSRGLVQLHGGTLQAHSEGPGRGSEFVVSLPLPVRAGEPAGTATAKDAEGSTRPREGAPRRTILIADDNADALATMALLLELEGHAVHTASDGEQALSLAEALRPELVILDIGMPRLNGHEVAERIRATEWGRRIRLIALTGWGQAHDQERARAAGFDHHCTKPVDLAQLLALVG</sequence>
<organism evidence="11 12">
    <name type="scientific">Ramlibacter monticola</name>
    <dbReference type="NCBI Taxonomy" id="1926872"/>
    <lineage>
        <taxon>Bacteria</taxon>
        <taxon>Pseudomonadati</taxon>
        <taxon>Pseudomonadota</taxon>
        <taxon>Betaproteobacteria</taxon>
        <taxon>Burkholderiales</taxon>
        <taxon>Comamonadaceae</taxon>
        <taxon>Ramlibacter</taxon>
    </lineage>
</organism>
<proteinExistence type="predicted"/>
<dbReference type="Pfam" id="PF00072">
    <property type="entry name" value="Response_reg"/>
    <property type="match status" value="1"/>
</dbReference>
<dbReference type="AlphaFoldDB" id="A0A936Z505"/>
<dbReference type="PROSITE" id="PS50109">
    <property type="entry name" value="HIS_KIN"/>
    <property type="match status" value="1"/>
</dbReference>
<evidence type="ECO:0000256" key="7">
    <source>
        <dbReference type="PROSITE-ProRule" id="PRU00169"/>
    </source>
</evidence>
<dbReference type="EMBL" id="JAEQNE010000014">
    <property type="protein sequence ID" value="MBL0395285.1"/>
    <property type="molecule type" value="Genomic_DNA"/>
</dbReference>
<dbReference type="InterPro" id="IPR004358">
    <property type="entry name" value="Sig_transdc_His_kin-like_C"/>
</dbReference>
<dbReference type="Pfam" id="PF00512">
    <property type="entry name" value="HisKA"/>
    <property type="match status" value="1"/>
</dbReference>
<evidence type="ECO:0000256" key="1">
    <source>
        <dbReference type="ARBA" id="ARBA00000085"/>
    </source>
</evidence>
<dbReference type="InterPro" id="IPR001789">
    <property type="entry name" value="Sig_transdc_resp-reg_receiver"/>
</dbReference>
<dbReference type="Gene3D" id="1.10.287.130">
    <property type="match status" value="1"/>
</dbReference>
<dbReference type="GO" id="GO:0005886">
    <property type="term" value="C:plasma membrane"/>
    <property type="evidence" value="ECO:0007669"/>
    <property type="project" value="UniProtKB-SubCell"/>
</dbReference>
<dbReference type="Proteomes" id="UP000599109">
    <property type="component" value="Unassembled WGS sequence"/>
</dbReference>
<dbReference type="Gene3D" id="3.40.50.2300">
    <property type="match status" value="1"/>
</dbReference>
<keyword evidence="6" id="KW-0418">Kinase</keyword>
<dbReference type="InterPro" id="IPR036097">
    <property type="entry name" value="HisK_dim/P_sf"/>
</dbReference>
<dbReference type="FunFam" id="3.30.565.10:FF:000006">
    <property type="entry name" value="Sensor histidine kinase WalK"/>
    <property type="match status" value="1"/>
</dbReference>
<dbReference type="SMART" id="SM00387">
    <property type="entry name" value="HATPase_c"/>
    <property type="match status" value="1"/>
</dbReference>
<feature type="compositionally biased region" description="Basic and acidic residues" evidence="8">
    <location>
        <begin position="558"/>
        <end position="569"/>
    </location>
</feature>
<dbReference type="InterPro" id="IPR036890">
    <property type="entry name" value="HATPase_C_sf"/>
</dbReference>
<dbReference type="SMART" id="SM00388">
    <property type="entry name" value="HisKA"/>
    <property type="match status" value="1"/>
</dbReference>
<dbReference type="InterPro" id="IPR011006">
    <property type="entry name" value="CheY-like_superfamily"/>
</dbReference>
<dbReference type="PANTHER" id="PTHR43547">
    <property type="entry name" value="TWO-COMPONENT HISTIDINE KINASE"/>
    <property type="match status" value="1"/>
</dbReference>
<dbReference type="CDD" id="cd17580">
    <property type="entry name" value="REC_2_DhkD-like"/>
    <property type="match status" value="1"/>
</dbReference>
<evidence type="ECO:0000259" key="10">
    <source>
        <dbReference type="PROSITE" id="PS50110"/>
    </source>
</evidence>
<evidence type="ECO:0000259" key="9">
    <source>
        <dbReference type="PROSITE" id="PS50109"/>
    </source>
</evidence>
<protein>
    <recommendedName>
        <fullName evidence="3">histidine kinase</fullName>
        <ecNumber evidence="3">2.7.13.3</ecNumber>
    </recommendedName>
</protein>
<evidence type="ECO:0000313" key="12">
    <source>
        <dbReference type="Proteomes" id="UP000599109"/>
    </source>
</evidence>
<evidence type="ECO:0000256" key="3">
    <source>
        <dbReference type="ARBA" id="ARBA00012438"/>
    </source>
</evidence>
<evidence type="ECO:0000256" key="4">
    <source>
        <dbReference type="ARBA" id="ARBA00022553"/>
    </source>
</evidence>
<dbReference type="Gene3D" id="3.30.450.20">
    <property type="entry name" value="PAS domain"/>
    <property type="match status" value="2"/>
</dbReference>
<evidence type="ECO:0000256" key="6">
    <source>
        <dbReference type="ARBA" id="ARBA00022777"/>
    </source>
</evidence>
<reference evidence="11 12" key="1">
    <citation type="journal article" date="2017" name="Int. J. Syst. Evol. Microbiol.">
        <title>Ramlibacter monticola sp. nov., isolated from forest soil.</title>
        <authorList>
            <person name="Chaudhary D.K."/>
            <person name="Kim J."/>
        </authorList>
    </citation>
    <scope>NUCLEOTIDE SEQUENCE [LARGE SCALE GENOMIC DNA]</scope>
    <source>
        <strain evidence="11 12">KACC 19175</strain>
    </source>
</reference>
<dbReference type="Pfam" id="PF08448">
    <property type="entry name" value="PAS_4"/>
    <property type="match status" value="1"/>
</dbReference>
<dbReference type="EC" id="2.7.13.3" evidence="3"/>
<dbReference type="GO" id="GO:0000155">
    <property type="term" value="F:phosphorelay sensor kinase activity"/>
    <property type="evidence" value="ECO:0007669"/>
    <property type="project" value="InterPro"/>
</dbReference>
<dbReference type="PROSITE" id="PS50110">
    <property type="entry name" value="RESPONSE_REGULATORY"/>
    <property type="match status" value="1"/>
</dbReference>
<keyword evidence="4 7" id="KW-0597">Phosphoprotein</keyword>
<dbReference type="RefSeq" id="WP_201677959.1">
    <property type="nucleotide sequence ID" value="NZ_JAEQNE010000014.1"/>
</dbReference>
<dbReference type="SMART" id="SM00448">
    <property type="entry name" value="REC"/>
    <property type="match status" value="1"/>
</dbReference>
<gene>
    <name evidence="11" type="ORF">JJ685_29405</name>
</gene>
<comment type="subcellular location">
    <subcellularLocation>
        <location evidence="2">Cell inner membrane</location>
        <topology evidence="2">Multi-pass membrane protein</topology>
    </subcellularLocation>
</comment>
<dbReference type="InterPro" id="IPR003594">
    <property type="entry name" value="HATPase_dom"/>
</dbReference>
<dbReference type="SUPFAM" id="SSF47384">
    <property type="entry name" value="Homodimeric domain of signal transducing histidine kinase"/>
    <property type="match status" value="1"/>
</dbReference>
<keyword evidence="5" id="KW-0808">Transferase</keyword>
<feature type="modified residue" description="4-aspartylphosphate" evidence="7">
    <location>
        <position position="623"/>
    </location>
</feature>
<dbReference type="SUPFAM" id="SSF52172">
    <property type="entry name" value="CheY-like"/>
    <property type="match status" value="1"/>
</dbReference>
<evidence type="ECO:0000256" key="5">
    <source>
        <dbReference type="ARBA" id="ARBA00022679"/>
    </source>
</evidence>